<dbReference type="Proteomes" id="UP000676194">
    <property type="component" value="Chromosome"/>
</dbReference>
<evidence type="ECO:0000256" key="1">
    <source>
        <dbReference type="SAM" id="MobiDB-lite"/>
    </source>
</evidence>
<dbReference type="KEGG" id="tsph:KIH39_24605"/>
<gene>
    <name evidence="3" type="ORF">KIH39_24605</name>
</gene>
<feature type="transmembrane region" description="Helical" evidence="2">
    <location>
        <begin position="27"/>
        <end position="48"/>
    </location>
</feature>
<reference evidence="3" key="1">
    <citation type="submission" date="2021-05" db="EMBL/GenBank/DDBJ databases">
        <title>Complete genome sequence of the cellulolytic planctomycete Telmatocola sphagniphila SP2T and characterization of the first cellulase from planctomycetes.</title>
        <authorList>
            <person name="Rakitin A.L."/>
            <person name="Beletsky A.V."/>
            <person name="Naumoff D.G."/>
            <person name="Kulichevskaya I.S."/>
            <person name="Mardanov A.V."/>
            <person name="Ravin N.V."/>
            <person name="Dedysh S.N."/>
        </authorList>
    </citation>
    <scope>NUCLEOTIDE SEQUENCE</scope>
    <source>
        <strain evidence="3">SP2T</strain>
    </source>
</reference>
<keyword evidence="2" id="KW-1133">Transmembrane helix</keyword>
<evidence type="ECO:0000256" key="2">
    <source>
        <dbReference type="SAM" id="Phobius"/>
    </source>
</evidence>
<evidence type="ECO:0000313" key="3">
    <source>
        <dbReference type="EMBL" id="QVL31978.1"/>
    </source>
</evidence>
<keyword evidence="2" id="KW-0812">Transmembrane</keyword>
<dbReference type="AlphaFoldDB" id="A0A8E6B4V0"/>
<evidence type="ECO:0000313" key="4">
    <source>
        <dbReference type="Proteomes" id="UP000676194"/>
    </source>
</evidence>
<feature type="region of interest" description="Disordered" evidence="1">
    <location>
        <begin position="91"/>
        <end position="119"/>
    </location>
</feature>
<sequence length="119" mass="13188">MSSSLWVIWADEVVVEKKKLDLLSPEILSASSLIVVALIVGAIIIAILQRWKRKQLADEDTDLDSVTSYRAMLASGELSREEYDRILKRVGQRALGKTPPEPAPQQAPPKDSDPPQPNQ</sequence>
<name>A0A8E6B4V0_9BACT</name>
<accession>A0A8E6B4V0</accession>
<dbReference type="EMBL" id="CP074694">
    <property type="protein sequence ID" value="QVL31978.1"/>
    <property type="molecule type" value="Genomic_DNA"/>
</dbReference>
<organism evidence="3 4">
    <name type="scientific">Telmatocola sphagniphila</name>
    <dbReference type="NCBI Taxonomy" id="1123043"/>
    <lineage>
        <taxon>Bacteria</taxon>
        <taxon>Pseudomonadati</taxon>
        <taxon>Planctomycetota</taxon>
        <taxon>Planctomycetia</taxon>
        <taxon>Gemmatales</taxon>
        <taxon>Gemmataceae</taxon>
    </lineage>
</organism>
<dbReference type="RefSeq" id="WP_213496502.1">
    <property type="nucleotide sequence ID" value="NZ_CP074694.1"/>
</dbReference>
<keyword evidence="4" id="KW-1185">Reference proteome</keyword>
<protein>
    <recommendedName>
        <fullName evidence="5">SHOCT domain-containing protein</fullName>
    </recommendedName>
</protein>
<evidence type="ECO:0008006" key="5">
    <source>
        <dbReference type="Google" id="ProtNLM"/>
    </source>
</evidence>
<proteinExistence type="predicted"/>
<keyword evidence="2" id="KW-0472">Membrane</keyword>